<feature type="signal peptide" evidence="1">
    <location>
        <begin position="1"/>
        <end position="31"/>
    </location>
</feature>
<proteinExistence type="predicted"/>
<protein>
    <recommendedName>
        <fullName evidence="2">ARB-07466-like C-terminal domain-containing protein</fullName>
    </recommendedName>
</protein>
<accession>A0A1B4Y8I5</accession>
<dbReference type="AlphaFoldDB" id="A0A1B4Y8I5"/>
<gene>
    <name evidence="3" type="ORF">SHTP_4457</name>
</gene>
<feature type="domain" description="ARB-07466-like C-terminal" evidence="2">
    <location>
        <begin position="106"/>
        <end position="193"/>
    </location>
</feature>
<dbReference type="InterPro" id="IPR058593">
    <property type="entry name" value="ARB_07466-like_C"/>
</dbReference>
<organism evidence="3 4">
    <name type="scientific">Mycobacterium ulcerans subsp. shinshuense</name>
    <dbReference type="NCBI Taxonomy" id="1124626"/>
    <lineage>
        <taxon>Bacteria</taxon>
        <taxon>Bacillati</taxon>
        <taxon>Actinomycetota</taxon>
        <taxon>Actinomycetes</taxon>
        <taxon>Mycobacteriales</taxon>
        <taxon>Mycobacteriaceae</taxon>
        <taxon>Mycobacterium</taxon>
        <taxon>Mycobacterium ulcerans group</taxon>
    </lineage>
</organism>
<sequence length="222" mass="23439">MGRHELARKRRKPSVLLAAVVAPAAAFFAVAGDIGPSSARDRIDQMAVGDEACCVEIVAATPIELSSKISSGAVGMGFAAGQFAAASRLRVDRSARLLPVGVAPERGLQVKTILAARSISAVFPEIHEIGGVRPDALRWHPNGLALDVMIPNPGSAEGIALGNEIVAYVLANAERFGMQDAIWRGVYYTPTGATRSRLGHYDHVHVTTTGGGYPTGKEIYLR</sequence>
<dbReference type="RefSeq" id="WP_015354318.1">
    <property type="nucleotide sequence ID" value="NZ_AP017624.1"/>
</dbReference>
<evidence type="ECO:0000313" key="3">
    <source>
        <dbReference type="EMBL" id="BAV43364.1"/>
    </source>
</evidence>
<feature type="chain" id="PRO_5039440419" description="ARB-07466-like C-terminal domain-containing protein" evidence="1">
    <location>
        <begin position="32"/>
        <end position="222"/>
    </location>
</feature>
<keyword evidence="1" id="KW-0732">Signal</keyword>
<name>A0A1B4Y8I5_MYCUL</name>
<evidence type="ECO:0000256" key="1">
    <source>
        <dbReference type="SAM" id="SignalP"/>
    </source>
</evidence>
<evidence type="ECO:0000259" key="2">
    <source>
        <dbReference type="Pfam" id="PF26571"/>
    </source>
</evidence>
<dbReference type="Pfam" id="PF26571">
    <property type="entry name" value="VldE"/>
    <property type="match status" value="1"/>
</dbReference>
<reference evidence="3 4" key="1">
    <citation type="submission" date="2016-08" db="EMBL/GenBank/DDBJ databases">
        <title>Complete genome sequence of Mycobacterium shinshuense, a subspecies of M. ulcerans.</title>
        <authorList>
            <person name="Yoshida M."/>
            <person name="Ogura Y."/>
            <person name="Hayashi T."/>
            <person name="Hoshino Y."/>
        </authorList>
    </citation>
    <scope>NUCLEOTIDE SEQUENCE [LARGE SCALE GENOMIC DNA]</scope>
    <source>
        <strain evidence="4">ATCC 33728</strain>
    </source>
</reference>
<dbReference type="GeneID" id="93439022"/>
<dbReference type="EMBL" id="AP017624">
    <property type="protein sequence ID" value="BAV43364.1"/>
    <property type="molecule type" value="Genomic_DNA"/>
</dbReference>
<evidence type="ECO:0000313" key="4">
    <source>
        <dbReference type="Proteomes" id="UP000218067"/>
    </source>
</evidence>
<dbReference type="Proteomes" id="UP000218067">
    <property type="component" value="Chromosome"/>
</dbReference>